<name>A0A1T5GN12_9SPHI</name>
<accession>A0A1T5GN12</accession>
<proteinExistence type="predicted"/>
<dbReference type="STRING" id="1513896.SAMN05660841_04224"/>
<protein>
    <submittedName>
        <fullName evidence="1">Uncharacterized protein</fullName>
    </submittedName>
</protein>
<gene>
    <name evidence="1" type="ORF">SAMN05660841_04224</name>
</gene>
<dbReference type="RefSeq" id="WP_079645847.1">
    <property type="nucleotide sequence ID" value="NZ_FUZF01000028.1"/>
</dbReference>
<dbReference type="OrthoDB" id="796805at2"/>
<keyword evidence="2" id="KW-1185">Reference proteome</keyword>
<evidence type="ECO:0000313" key="1">
    <source>
        <dbReference type="EMBL" id="SKC09806.1"/>
    </source>
</evidence>
<dbReference type="EMBL" id="FUZF01000028">
    <property type="protein sequence ID" value="SKC09806.1"/>
    <property type="molecule type" value="Genomic_DNA"/>
</dbReference>
<dbReference type="AlphaFoldDB" id="A0A1T5GN12"/>
<dbReference type="Proteomes" id="UP000190150">
    <property type="component" value="Unassembled WGS sequence"/>
</dbReference>
<organism evidence="1 2">
    <name type="scientific">Sphingobacterium nematocida</name>
    <dbReference type="NCBI Taxonomy" id="1513896"/>
    <lineage>
        <taxon>Bacteria</taxon>
        <taxon>Pseudomonadati</taxon>
        <taxon>Bacteroidota</taxon>
        <taxon>Sphingobacteriia</taxon>
        <taxon>Sphingobacteriales</taxon>
        <taxon>Sphingobacteriaceae</taxon>
        <taxon>Sphingobacterium</taxon>
    </lineage>
</organism>
<reference evidence="2" key="1">
    <citation type="submission" date="2017-02" db="EMBL/GenBank/DDBJ databases">
        <authorList>
            <person name="Varghese N."/>
            <person name="Submissions S."/>
        </authorList>
    </citation>
    <scope>NUCLEOTIDE SEQUENCE [LARGE SCALE GENOMIC DNA]</scope>
    <source>
        <strain evidence="2">DSM 24091</strain>
    </source>
</reference>
<evidence type="ECO:0000313" key="2">
    <source>
        <dbReference type="Proteomes" id="UP000190150"/>
    </source>
</evidence>
<sequence>MEKHKIYAFLEEIRTRLVQDISPLDVNEAYEMVDAVIKEHDFTTKHLTFCLSGFFSKIRFYEMIPNH</sequence>